<reference evidence="10 11" key="1">
    <citation type="submission" date="2014-08" db="EMBL/GenBank/DDBJ databases">
        <authorList>
            <person name="Hassan Y.I."/>
            <person name="Lepp D."/>
            <person name="Zhou T."/>
        </authorList>
    </citation>
    <scope>NUCLEOTIDE SEQUENCE [LARGE SCALE GENOMIC DNA]</scope>
    <source>
        <strain evidence="10 11">IFO13584</strain>
    </source>
</reference>
<dbReference type="AlphaFoldDB" id="A0A087LZG7"/>
<dbReference type="Gene3D" id="3.90.1200.10">
    <property type="match status" value="1"/>
</dbReference>
<dbReference type="GO" id="GO:0005737">
    <property type="term" value="C:cytoplasm"/>
    <property type="evidence" value="ECO:0007669"/>
    <property type="project" value="UniProtKB-SubCell"/>
</dbReference>
<evidence type="ECO:0000256" key="7">
    <source>
        <dbReference type="ARBA" id="ARBA00038873"/>
    </source>
</evidence>
<comment type="function">
    <text evidence="6">Catalyzes the GTP-dependent phosphorylation of 5-hydroxy-L-lysine.</text>
</comment>
<evidence type="ECO:0000256" key="6">
    <source>
        <dbReference type="ARBA" id="ARBA00037368"/>
    </source>
</evidence>
<accession>A0A087LZG7</accession>
<dbReference type="SUPFAM" id="SSF56112">
    <property type="entry name" value="Protein kinase-like (PK-like)"/>
    <property type="match status" value="1"/>
</dbReference>
<dbReference type="EC" id="2.7.1.81" evidence="7"/>
<dbReference type="PANTHER" id="PTHR21064">
    <property type="entry name" value="AMINOGLYCOSIDE PHOSPHOTRANSFERASE DOMAIN-CONTAINING PROTEIN-RELATED"/>
    <property type="match status" value="1"/>
</dbReference>
<dbReference type="Pfam" id="PF01636">
    <property type="entry name" value="APH"/>
    <property type="match status" value="1"/>
</dbReference>
<dbReference type="STRING" id="46914.JP75_18170"/>
<sequence length="339" mass="36921">MSTQLQNRAAPMTSDEAVNLLRDIFGLDGSADRLPSEVDDTFRITAADGKRYTLKVAGVNERGDVLAFQTGALQHLERTAPQLPVPRVRRTLDGAAMAEVPVSGKTRFVRLLGWLEGMPMHAMAGSPTQTRALGEALGTLDRGLADYERPFPHFELLWDITHAARVTDWTQSIADPALRMLTDRAFSDATLDPALEVRLPRQVIHNDINPHNVIVGEKDADQIAGIIDFGDLIQATRINDLAIALSYQLGQPDGLARAAAMISGYRGQIALTADECDALRPRILARLAMTVTITTRRAADDPGHAAYILRNRPASIAGLEQLATLSPRAWDTILEGNLP</sequence>
<dbReference type="InterPro" id="IPR050249">
    <property type="entry name" value="Pseudomonas-type_ThrB"/>
</dbReference>
<dbReference type="PANTHER" id="PTHR21064:SF1">
    <property type="entry name" value="HYDROXYLYSINE KINASE"/>
    <property type="match status" value="1"/>
</dbReference>
<keyword evidence="2" id="KW-0963">Cytoplasm</keyword>
<comment type="caution">
    <text evidence="10">The sequence shown here is derived from an EMBL/GenBank/DDBJ whole genome shotgun (WGS) entry which is preliminary data.</text>
</comment>
<keyword evidence="4" id="KW-0418">Kinase</keyword>
<evidence type="ECO:0000256" key="3">
    <source>
        <dbReference type="ARBA" id="ARBA00022679"/>
    </source>
</evidence>
<evidence type="ECO:0000256" key="5">
    <source>
        <dbReference type="ARBA" id="ARBA00036820"/>
    </source>
</evidence>
<gene>
    <name evidence="10" type="ORF">JP75_18170</name>
</gene>
<evidence type="ECO:0000256" key="4">
    <source>
        <dbReference type="ARBA" id="ARBA00022777"/>
    </source>
</evidence>
<evidence type="ECO:0000256" key="1">
    <source>
        <dbReference type="ARBA" id="ARBA00004496"/>
    </source>
</evidence>
<evidence type="ECO:0000259" key="9">
    <source>
        <dbReference type="Pfam" id="PF01636"/>
    </source>
</evidence>
<comment type="catalytic activity">
    <reaction evidence="5">
        <text>(5R)-5-hydroxy-L-lysine + GTP = (5R)-5-phosphooxy-L-lysine + GDP + H(+)</text>
        <dbReference type="Rhea" id="RHEA:19049"/>
        <dbReference type="ChEBI" id="CHEBI:15378"/>
        <dbReference type="ChEBI" id="CHEBI:37565"/>
        <dbReference type="ChEBI" id="CHEBI:57882"/>
        <dbReference type="ChEBI" id="CHEBI:58189"/>
        <dbReference type="ChEBI" id="CHEBI:58357"/>
        <dbReference type="EC" id="2.7.1.81"/>
    </reaction>
</comment>
<dbReference type="EMBL" id="JQGC01000017">
    <property type="protein sequence ID" value="KFL30020.1"/>
    <property type="molecule type" value="Genomic_DNA"/>
</dbReference>
<protein>
    <recommendedName>
        <fullName evidence="8">Hydroxylysine kinase</fullName>
        <ecNumber evidence="7">2.7.1.81</ecNumber>
    </recommendedName>
</protein>
<evidence type="ECO:0000313" key="10">
    <source>
        <dbReference type="EMBL" id="KFL30020.1"/>
    </source>
</evidence>
<dbReference type="GO" id="GO:0047992">
    <property type="term" value="F:hydroxylysine kinase activity"/>
    <property type="evidence" value="ECO:0007669"/>
    <property type="project" value="UniProtKB-EC"/>
</dbReference>
<evidence type="ECO:0000313" key="11">
    <source>
        <dbReference type="Proteomes" id="UP000028981"/>
    </source>
</evidence>
<name>A0A087LZG7_9HYPH</name>
<evidence type="ECO:0000256" key="8">
    <source>
        <dbReference type="ARBA" id="ARBA00040505"/>
    </source>
</evidence>
<organism evidence="10 11">
    <name type="scientific">Devosia riboflavina</name>
    <dbReference type="NCBI Taxonomy" id="46914"/>
    <lineage>
        <taxon>Bacteria</taxon>
        <taxon>Pseudomonadati</taxon>
        <taxon>Pseudomonadota</taxon>
        <taxon>Alphaproteobacteria</taxon>
        <taxon>Hyphomicrobiales</taxon>
        <taxon>Devosiaceae</taxon>
        <taxon>Devosia</taxon>
    </lineage>
</organism>
<dbReference type="Proteomes" id="UP000028981">
    <property type="component" value="Unassembled WGS sequence"/>
</dbReference>
<evidence type="ECO:0000256" key="2">
    <source>
        <dbReference type="ARBA" id="ARBA00022490"/>
    </source>
</evidence>
<proteinExistence type="predicted"/>
<feature type="domain" description="Aminoglycoside phosphotransferase" evidence="9">
    <location>
        <begin position="36"/>
        <end position="266"/>
    </location>
</feature>
<keyword evidence="3" id="KW-0808">Transferase</keyword>
<comment type="subcellular location">
    <subcellularLocation>
        <location evidence="1">Cytoplasm</location>
    </subcellularLocation>
</comment>
<keyword evidence="11" id="KW-1185">Reference proteome</keyword>
<dbReference type="InterPro" id="IPR011009">
    <property type="entry name" value="Kinase-like_dom_sf"/>
</dbReference>
<dbReference type="InterPro" id="IPR002575">
    <property type="entry name" value="Aminoglycoside_PTrfase"/>
</dbReference>